<dbReference type="PANTHER" id="PTHR30028">
    <property type="entry name" value="UPF0014 INNER MEMBRANE PROTEIN YBBM-RELATED"/>
    <property type="match status" value="1"/>
</dbReference>
<reference evidence="7" key="1">
    <citation type="journal article" date="2020" name="bioRxiv">
        <title>A rank-normalized archaeal taxonomy based on genome phylogeny resolves widespread incomplete and uneven classifications.</title>
        <authorList>
            <person name="Rinke C."/>
            <person name="Chuvochina M."/>
            <person name="Mussig A.J."/>
            <person name="Chaumeil P.-A."/>
            <person name="Waite D.W."/>
            <person name="Whitman W.B."/>
            <person name="Parks D.H."/>
            <person name="Hugenholtz P."/>
        </authorList>
    </citation>
    <scope>NUCLEOTIDE SEQUENCE</scope>
    <source>
        <strain evidence="7">UBA8849</strain>
    </source>
</reference>
<keyword evidence="5 6" id="KW-0472">Membrane</keyword>
<accession>A0A832T4D5</accession>
<feature type="transmembrane region" description="Helical" evidence="6">
    <location>
        <begin position="58"/>
        <end position="75"/>
    </location>
</feature>
<evidence type="ECO:0000313" key="8">
    <source>
        <dbReference type="Proteomes" id="UP000645676"/>
    </source>
</evidence>
<comment type="caution">
    <text evidence="7">The sequence shown here is derived from an EMBL/GenBank/DDBJ whole genome shotgun (WGS) entry which is preliminary data.</text>
</comment>
<proteinExistence type="inferred from homology"/>
<evidence type="ECO:0000256" key="2">
    <source>
        <dbReference type="ARBA" id="ARBA00005268"/>
    </source>
</evidence>
<comment type="similarity">
    <text evidence="2">Belongs to the UPF0014 family.</text>
</comment>
<name>A0A832T4D5_9EURY</name>
<feature type="transmembrane region" description="Helical" evidence="6">
    <location>
        <begin position="31"/>
        <end position="52"/>
    </location>
</feature>
<dbReference type="GO" id="GO:0005886">
    <property type="term" value="C:plasma membrane"/>
    <property type="evidence" value="ECO:0007669"/>
    <property type="project" value="TreeGrafter"/>
</dbReference>
<evidence type="ECO:0000313" key="7">
    <source>
        <dbReference type="EMBL" id="HII59813.1"/>
    </source>
</evidence>
<dbReference type="Pfam" id="PF03649">
    <property type="entry name" value="UPF0014"/>
    <property type="match status" value="1"/>
</dbReference>
<keyword evidence="4 6" id="KW-1133">Transmembrane helix</keyword>
<dbReference type="RefSeq" id="WP_064496671.1">
    <property type="nucleotide sequence ID" value="NC_000909.1"/>
</dbReference>
<dbReference type="EMBL" id="DUJR01000023">
    <property type="protein sequence ID" value="HII59813.1"/>
    <property type="molecule type" value="Genomic_DNA"/>
</dbReference>
<sequence length="243" mass="27169">MLLIELTYAFIFVIIAVLIAYREKLGIEKKILYVSILALIQLFILGFVLLYIFSFGMVGAFLMIGVMITLASYLIMREINLKNKTKLFICLFITFLTTTIVSLAVLTIPKVVKFEPIYVIPLMGMVIGNTMNTIHLALDKIIDMVKSERDILWGYLALGATEIEALRPFIKNAVKSAVIPQMNRTKSVGVIFIPGAMVGMLLSGANPIYAAEIQIIIMWMILSSAVISGILICYLMYKEIIRA</sequence>
<feature type="transmembrane region" description="Helical" evidence="6">
    <location>
        <begin position="87"/>
        <end position="106"/>
    </location>
</feature>
<gene>
    <name evidence="7" type="primary">fetB</name>
    <name evidence="7" type="ORF">HA335_04430</name>
</gene>
<evidence type="ECO:0000256" key="5">
    <source>
        <dbReference type="ARBA" id="ARBA00023136"/>
    </source>
</evidence>
<feature type="transmembrane region" description="Helical" evidence="6">
    <location>
        <begin position="6"/>
        <end position="22"/>
    </location>
</feature>
<dbReference type="PANTHER" id="PTHR30028:SF0">
    <property type="entry name" value="PROTEIN ALUMINUM SENSITIVE 3"/>
    <property type="match status" value="1"/>
</dbReference>
<dbReference type="Proteomes" id="UP000645676">
    <property type="component" value="Unassembled WGS sequence"/>
</dbReference>
<feature type="transmembrane region" description="Helical" evidence="6">
    <location>
        <begin position="188"/>
        <end position="209"/>
    </location>
</feature>
<dbReference type="AlphaFoldDB" id="A0A832T4D5"/>
<feature type="transmembrane region" description="Helical" evidence="6">
    <location>
        <begin position="215"/>
        <end position="237"/>
    </location>
</feature>
<organism evidence="7 8">
    <name type="scientific">Methanocaldococcus jannaschii</name>
    <dbReference type="NCBI Taxonomy" id="2190"/>
    <lineage>
        <taxon>Archaea</taxon>
        <taxon>Methanobacteriati</taxon>
        <taxon>Methanobacteriota</taxon>
        <taxon>Methanomada group</taxon>
        <taxon>Methanococci</taxon>
        <taxon>Methanococcales</taxon>
        <taxon>Methanocaldococcaceae</taxon>
        <taxon>Methanocaldococcus</taxon>
    </lineage>
</organism>
<evidence type="ECO:0000256" key="3">
    <source>
        <dbReference type="ARBA" id="ARBA00022692"/>
    </source>
</evidence>
<comment type="subcellular location">
    <subcellularLocation>
        <location evidence="1">Membrane</location>
        <topology evidence="1">Multi-pass membrane protein</topology>
    </subcellularLocation>
</comment>
<feature type="transmembrane region" description="Helical" evidence="6">
    <location>
        <begin position="118"/>
        <end position="138"/>
    </location>
</feature>
<protein>
    <submittedName>
        <fullName evidence="7">Iron export ABC transporter permease subunit FetB</fullName>
    </submittedName>
</protein>
<evidence type="ECO:0000256" key="4">
    <source>
        <dbReference type="ARBA" id="ARBA00022989"/>
    </source>
</evidence>
<dbReference type="InterPro" id="IPR005226">
    <property type="entry name" value="UPF0014_fam"/>
</dbReference>
<evidence type="ECO:0000256" key="6">
    <source>
        <dbReference type="SAM" id="Phobius"/>
    </source>
</evidence>
<evidence type="ECO:0000256" key="1">
    <source>
        <dbReference type="ARBA" id="ARBA00004141"/>
    </source>
</evidence>
<keyword evidence="3 6" id="KW-0812">Transmembrane</keyword>